<gene>
    <name evidence="2" type="ORF">SteCoe_21351</name>
</gene>
<name>A0A1R2BPX0_9CILI</name>
<dbReference type="PANTHER" id="PTHR46224:SF6">
    <property type="entry name" value="ANKYRIN REPEAT FAMILY PROTEIN"/>
    <property type="match status" value="1"/>
</dbReference>
<reference evidence="2 3" key="1">
    <citation type="submission" date="2016-11" db="EMBL/GenBank/DDBJ databases">
        <title>The macronuclear genome of Stentor coeruleus: a giant cell with tiny introns.</title>
        <authorList>
            <person name="Slabodnick M."/>
            <person name="Ruby J.G."/>
            <person name="Reiff S.B."/>
            <person name="Swart E.C."/>
            <person name="Gosai S."/>
            <person name="Prabakaran S."/>
            <person name="Witkowska E."/>
            <person name="Larue G.E."/>
            <person name="Fisher S."/>
            <person name="Freeman R.M."/>
            <person name="Gunawardena J."/>
            <person name="Chu W."/>
            <person name="Stover N.A."/>
            <person name="Gregory B.D."/>
            <person name="Nowacki M."/>
            <person name="Derisi J."/>
            <person name="Roy S.W."/>
            <person name="Marshall W.F."/>
            <person name="Sood P."/>
        </authorList>
    </citation>
    <scope>NUCLEOTIDE SEQUENCE [LARGE SCALE GENOMIC DNA]</scope>
    <source>
        <strain evidence="2">WM001</strain>
    </source>
</reference>
<proteinExistence type="predicted"/>
<dbReference type="SUPFAM" id="SSF48452">
    <property type="entry name" value="TPR-like"/>
    <property type="match status" value="1"/>
</dbReference>
<dbReference type="InterPro" id="IPR051616">
    <property type="entry name" value="Cul2-RING_E3_ligase_SR"/>
</dbReference>
<dbReference type="Gene3D" id="1.25.40.10">
    <property type="entry name" value="Tetratricopeptide repeat domain"/>
    <property type="match status" value="1"/>
</dbReference>
<dbReference type="SUPFAM" id="SSF48403">
    <property type="entry name" value="Ankyrin repeat"/>
    <property type="match status" value="1"/>
</dbReference>
<organism evidence="2 3">
    <name type="scientific">Stentor coeruleus</name>
    <dbReference type="NCBI Taxonomy" id="5963"/>
    <lineage>
        <taxon>Eukaryota</taxon>
        <taxon>Sar</taxon>
        <taxon>Alveolata</taxon>
        <taxon>Ciliophora</taxon>
        <taxon>Postciliodesmatophora</taxon>
        <taxon>Heterotrichea</taxon>
        <taxon>Heterotrichida</taxon>
        <taxon>Stentoridae</taxon>
        <taxon>Stentor</taxon>
    </lineage>
</organism>
<dbReference type="Pfam" id="PF12796">
    <property type="entry name" value="Ank_2"/>
    <property type="match status" value="2"/>
</dbReference>
<dbReference type="Proteomes" id="UP000187209">
    <property type="component" value="Unassembled WGS sequence"/>
</dbReference>
<evidence type="ECO:0000313" key="3">
    <source>
        <dbReference type="Proteomes" id="UP000187209"/>
    </source>
</evidence>
<dbReference type="SMART" id="SM00248">
    <property type="entry name" value="ANK"/>
    <property type="match status" value="7"/>
</dbReference>
<dbReference type="SMART" id="SM00028">
    <property type="entry name" value="TPR"/>
    <property type="match status" value="2"/>
</dbReference>
<comment type="caution">
    <text evidence="2">The sequence shown here is derived from an EMBL/GenBank/DDBJ whole genome shotgun (WGS) entry which is preliminary data.</text>
</comment>
<dbReference type="PROSITE" id="PS50088">
    <property type="entry name" value="ANK_REPEAT"/>
    <property type="match status" value="3"/>
</dbReference>
<sequence>MSASEEVDKAAAYQKGREILTKSIEAVQKGDLEALKVLLNSETKEKLNEISEGKNRKLIHFASIFGHTAIIDWILSNGGDSSLLDDDGNSIASLAVYSERKEALDFILERLPEQLFHKNSKLMSLLHIAAENSNFEIIEMLLARGLDINMESLNGTPLELAVMWKKMDVAKFLLERGADPNGSKGKYFPPPLVMAASMENVQGVELLLSHGADVSLTSHDKVTALEVACEFAFSFIDLLISKGAEVTGRVIEAAYKNKKHDVVKKFLTVIEVAPLKMEKDESKKQEAEELKAQGNKEFHHKNFITATELYTQAINLYPCSIYYSNRSQALIFQSKFDEALEDARISRALDKTNVKAYLREAQALFELGKYIESAACYYFASTMDSNPSISTMFLSTLKFIN</sequence>
<dbReference type="InterPro" id="IPR002110">
    <property type="entry name" value="Ankyrin_rpt"/>
</dbReference>
<feature type="repeat" description="ANK" evidence="1">
    <location>
        <begin position="121"/>
        <end position="153"/>
    </location>
</feature>
<feature type="repeat" description="ANK" evidence="1">
    <location>
        <begin position="191"/>
        <end position="219"/>
    </location>
</feature>
<dbReference type="Pfam" id="PF00023">
    <property type="entry name" value="Ank"/>
    <property type="match status" value="1"/>
</dbReference>
<dbReference type="PROSITE" id="PS50297">
    <property type="entry name" value="ANK_REP_REGION"/>
    <property type="match status" value="2"/>
</dbReference>
<dbReference type="PANTHER" id="PTHR46224">
    <property type="entry name" value="ANKYRIN REPEAT FAMILY PROTEIN"/>
    <property type="match status" value="1"/>
</dbReference>
<protein>
    <submittedName>
        <fullName evidence="2">Uncharacterized protein</fullName>
    </submittedName>
</protein>
<keyword evidence="1" id="KW-0040">ANK repeat</keyword>
<dbReference type="Gene3D" id="1.25.40.20">
    <property type="entry name" value="Ankyrin repeat-containing domain"/>
    <property type="match status" value="2"/>
</dbReference>
<keyword evidence="3" id="KW-1185">Reference proteome</keyword>
<dbReference type="InterPro" id="IPR036770">
    <property type="entry name" value="Ankyrin_rpt-contain_sf"/>
</dbReference>
<dbReference type="InterPro" id="IPR011990">
    <property type="entry name" value="TPR-like_helical_dom_sf"/>
</dbReference>
<feature type="repeat" description="ANK" evidence="1">
    <location>
        <begin position="153"/>
        <end position="185"/>
    </location>
</feature>
<accession>A0A1R2BPX0</accession>
<dbReference type="AlphaFoldDB" id="A0A1R2BPX0"/>
<evidence type="ECO:0000313" key="2">
    <source>
        <dbReference type="EMBL" id="OMJ78777.1"/>
    </source>
</evidence>
<dbReference type="OrthoDB" id="298286at2759"/>
<evidence type="ECO:0000256" key="1">
    <source>
        <dbReference type="PROSITE-ProRule" id="PRU00023"/>
    </source>
</evidence>
<dbReference type="InterPro" id="IPR019734">
    <property type="entry name" value="TPR_rpt"/>
</dbReference>
<dbReference type="EMBL" id="MPUH01000504">
    <property type="protein sequence ID" value="OMJ78777.1"/>
    <property type="molecule type" value="Genomic_DNA"/>
</dbReference>